<organism evidence="1 2">
    <name type="scientific">Prorocentrum cordatum</name>
    <dbReference type="NCBI Taxonomy" id="2364126"/>
    <lineage>
        <taxon>Eukaryota</taxon>
        <taxon>Sar</taxon>
        <taxon>Alveolata</taxon>
        <taxon>Dinophyceae</taxon>
        <taxon>Prorocentrales</taxon>
        <taxon>Prorocentraceae</taxon>
        <taxon>Prorocentrum</taxon>
    </lineage>
</organism>
<reference evidence="1" key="1">
    <citation type="submission" date="2023-10" db="EMBL/GenBank/DDBJ databases">
        <authorList>
            <person name="Chen Y."/>
            <person name="Shah S."/>
            <person name="Dougan E. K."/>
            <person name="Thang M."/>
            <person name="Chan C."/>
        </authorList>
    </citation>
    <scope>NUCLEOTIDE SEQUENCE [LARGE SCALE GENOMIC DNA]</scope>
</reference>
<sequence>MDILEDFGLAALNTFGKKGRRNGTWRSPAGAWTTIDYVLVRRQGGYGHDSRPRFDLPVNLGGYRDHRPLQTKLFIGARLKSSVPSARPRWRRELLIQDLRAVQLAEEDFEHSHPIPDRVHLFRTKVQEGIEAMSLQEDWSDVCGSGKRFADPSEYFNAMEGVIIEAASQDYIDLPQPRGATTGPVFSEATNPEAALKFDGIDKRYRQYLVHPLWRRRRRFLGA</sequence>
<evidence type="ECO:0000313" key="2">
    <source>
        <dbReference type="Proteomes" id="UP001189429"/>
    </source>
</evidence>
<dbReference type="EMBL" id="CAUYUJ010017052">
    <property type="protein sequence ID" value="CAK0871254.1"/>
    <property type="molecule type" value="Genomic_DNA"/>
</dbReference>
<evidence type="ECO:0000313" key="1">
    <source>
        <dbReference type="EMBL" id="CAK0871254.1"/>
    </source>
</evidence>
<keyword evidence="2" id="KW-1185">Reference proteome</keyword>
<dbReference type="Proteomes" id="UP001189429">
    <property type="component" value="Unassembled WGS sequence"/>
</dbReference>
<gene>
    <name evidence="1" type="ORF">PCOR1329_LOCUS57146</name>
</gene>
<comment type="caution">
    <text evidence="1">The sequence shown here is derived from an EMBL/GenBank/DDBJ whole genome shotgun (WGS) entry which is preliminary data.</text>
</comment>
<accession>A0ABN9VDR8</accession>
<name>A0ABN9VDR8_9DINO</name>
<proteinExistence type="predicted"/>
<protein>
    <submittedName>
        <fullName evidence="1">Uncharacterized protein</fullName>
    </submittedName>
</protein>